<feature type="chain" id="PRO_5037194033" description="Cobalt transporter" evidence="1">
    <location>
        <begin position="21"/>
        <end position="116"/>
    </location>
</feature>
<gene>
    <name evidence="2" type="ORF">J1N51_13015</name>
</gene>
<keyword evidence="3" id="KW-1185">Reference proteome</keyword>
<dbReference type="EMBL" id="CP072110">
    <property type="protein sequence ID" value="QTH63628.1"/>
    <property type="molecule type" value="Genomic_DNA"/>
</dbReference>
<evidence type="ECO:0000313" key="3">
    <source>
        <dbReference type="Proteomes" id="UP000682739"/>
    </source>
</evidence>
<dbReference type="KEGG" id="psym:J1N51_13015"/>
<name>A0A975HI04_9GAMM</name>
<keyword evidence="1" id="KW-0732">Signal</keyword>
<sequence>MRKLILITFILSFLSTQVLGSVSYESEHKTQGALHGLIHELGQPHSHDHDNEEKFEISYSTEAIEHVQQDLDCCVVALVMTTVVELPDKKPSGAVIWYANNWSPPFIQHINPPPRF</sequence>
<reference evidence="2" key="1">
    <citation type="submission" date="2021-03" db="EMBL/GenBank/DDBJ databases">
        <title>Description of Psychrosphaera ytuae sp. nov. isolated from deep sea sediment of South China Sea.</title>
        <authorList>
            <person name="Zhang J."/>
            <person name="Xu X.-D."/>
        </authorList>
    </citation>
    <scope>NUCLEOTIDE SEQUENCE</scope>
    <source>
        <strain evidence="2">MTZ26</strain>
    </source>
</reference>
<dbReference type="AlphaFoldDB" id="A0A975HI04"/>
<protein>
    <recommendedName>
        <fullName evidence="4">Cobalt transporter</fullName>
    </recommendedName>
</protein>
<dbReference type="Proteomes" id="UP000682739">
    <property type="component" value="Chromosome"/>
</dbReference>
<evidence type="ECO:0008006" key="4">
    <source>
        <dbReference type="Google" id="ProtNLM"/>
    </source>
</evidence>
<accession>A0A975HI04</accession>
<evidence type="ECO:0000313" key="2">
    <source>
        <dbReference type="EMBL" id="QTH63628.1"/>
    </source>
</evidence>
<evidence type="ECO:0000256" key="1">
    <source>
        <dbReference type="SAM" id="SignalP"/>
    </source>
</evidence>
<organism evidence="2 3">
    <name type="scientific">Psychrosphaera ytuae</name>
    <dbReference type="NCBI Taxonomy" id="2820710"/>
    <lineage>
        <taxon>Bacteria</taxon>
        <taxon>Pseudomonadati</taxon>
        <taxon>Pseudomonadota</taxon>
        <taxon>Gammaproteobacteria</taxon>
        <taxon>Alteromonadales</taxon>
        <taxon>Pseudoalteromonadaceae</taxon>
        <taxon>Psychrosphaera</taxon>
    </lineage>
</organism>
<feature type="signal peptide" evidence="1">
    <location>
        <begin position="1"/>
        <end position="20"/>
    </location>
</feature>
<proteinExistence type="predicted"/>